<comment type="similarity">
    <text evidence="2">Belongs to the peptidase S26 family.</text>
</comment>
<dbReference type="EMBL" id="VSSQ01145799">
    <property type="protein sequence ID" value="MPN64643.1"/>
    <property type="molecule type" value="Genomic_DNA"/>
</dbReference>
<dbReference type="Gene3D" id="2.10.109.10">
    <property type="entry name" value="Umud Fragment, subunit A"/>
    <property type="match status" value="1"/>
</dbReference>
<dbReference type="CDD" id="cd06530">
    <property type="entry name" value="S26_SPase_I"/>
    <property type="match status" value="1"/>
</dbReference>
<dbReference type="PROSITE" id="PS00761">
    <property type="entry name" value="SPASE_I_3"/>
    <property type="match status" value="1"/>
</dbReference>
<evidence type="ECO:0000256" key="2">
    <source>
        <dbReference type="ARBA" id="ARBA00009370"/>
    </source>
</evidence>
<name>A0A645K0D5_9ZZZZ</name>
<dbReference type="SUPFAM" id="SSF51306">
    <property type="entry name" value="LexA/Signal peptidase"/>
    <property type="match status" value="1"/>
</dbReference>
<evidence type="ECO:0000313" key="6">
    <source>
        <dbReference type="EMBL" id="MPN64643.1"/>
    </source>
</evidence>
<sequence>MVPTFHENDRVFAANIFYEPQRLDVVAVYEIHTLRKPLIKRVIGIAGDKIVVDAAAGKVYVNDVALEDSYTLEPTNTAGSIKYPVFVPEGYIFVMGDNRNISRDSRYSEIGMIKLDAVIGKVIFRFYPIHTMASQFS</sequence>
<dbReference type="PANTHER" id="PTHR43390">
    <property type="entry name" value="SIGNAL PEPTIDASE I"/>
    <property type="match status" value="1"/>
</dbReference>
<dbReference type="NCBIfam" id="TIGR02227">
    <property type="entry name" value="sigpep_I_bact"/>
    <property type="match status" value="1"/>
</dbReference>
<dbReference type="InterPro" id="IPR019533">
    <property type="entry name" value="Peptidase_S26"/>
</dbReference>
<evidence type="ECO:0000256" key="3">
    <source>
        <dbReference type="ARBA" id="ARBA00013208"/>
    </source>
</evidence>
<evidence type="ECO:0000256" key="4">
    <source>
        <dbReference type="ARBA" id="ARBA00022801"/>
    </source>
</evidence>
<evidence type="ECO:0000256" key="1">
    <source>
        <dbReference type="ARBA" id="ARBA00000677"/>
    </source>
</evidence>
<accession>A0A645K0D5</accession>
<dbReference type="GO" id="GO:0016020">
    <property type="term" value="C:membrane"/>
    <property type="evidence" value="ECO:0007669"/>
    <property type="project" value="InterPro"/>
</dbReference>
<evidence type="ECO:0000259" key="5">
    <source>
        <dbReference type="Pfam" id="PF10502"/>
    </source>
</evidence>
<comment type="caution">
    <text evidence="6">The sequence shown here is derived from an EMBL/GenBank/DDBJ whole genome shotgun (WGS) entry which is preliminary data.</text>
</comment>
<dbReference type="GO" id="GO:0006465">
    <property type="term" value="P:signal peptide processing"/>
    <property type="evidence" value="ECO:0007669"/>
    <property type="project" value="InterPro"/>
</dbReference>
<gene>
    <name evidence="6" type="primary">spsB_13</name>
    <name evidence="6" type="ORF">SDC9_212419</name>
</gene>
<dbReference type="InterPro" id="IPR000223">
    <property type="entry name" value="Pept_S26A_signal_pept_1"/>
</dbReference>
<feature type="domain" description="Peptidase S26" evidence="5">
    <location>
        <begin position="1"/>
        <end position="127"/>
    </location>
</feature>
<dbReference type="Pfam" id="PF10502">
    <property type="entry name" value="Peptidase_S26"/>
    <property type="match status" value="1"/>
</dbReference>
<comment type="catalytic activity">
    <reaction evidence="1">
        <text>Cleavage of hydrophobic, N-terminal signal or leader sequences from secreted and periplasmic proteins.</text>
        <dbReference type="EC" id="3.4.21.89"/>
    </reaction>
</comment>
<protein>
    <recommendedName>
        <fullName evidence="3">signal peptidase I</fullName>
        <ecNumber evidence="3">3.4.21.89</ecNumber>
    </recommendedName>
</protein>
<dbReference type="EC" id="3.4.21.89" evidence="3"/>
<dbReference type="AlphaFoldDB" id="A0A645K0D5"/>
<dbReference type="PRINTS" id="PR00727">
    <property type="entry name" value="LEADERPTASE"/>
</dbReference>
<organism evidence="6">
    <name type="scientific">bioreactor metagenome</name>
    <dbReference type="NCBI Taxonomy" id="1076179"/>
    <lineage>
        <taxon>unclassified sequences</taxon>
        <taxon>metagenomes</taxon>
        <taxon>ecological metagenomes</taxon>
    </lineage>
</organism>
<dbReference type="GO" id="GO:0009003">
    <property type="term" value="F:signal peptidase activity"/>
    <property type="evidence" value="ECO:0007669"/>
    <property type="project" value="UniProtKB-EC"/>
</dbReference>
<keyword evidence="4 6" id="KW-0378">Hydrolase</keyword>
<dbReference type="InterPro" id="IPR019758">
    <property type="entry name" value="Pept_S26A_signal_pept_1_CS"/>
</dbReference>
<dbReference type="GO" id="GO:0004252">
    <property type="term" value="F:serine-type endopeptidase activity"/>
    <property type="evidence" value="ECO:0007669"/>
    <property type="project" value="InterPro"/>
</dbReference>
<dbReference type="PANTHER" id="PTHR43390:SF1">
    <property type="entry name" value="CHLOROPLAST PROCESSING PEPTIDASE"/>
    <property type="match status" value="1"/>
</dbReference>
<proteinExistence type="inferred from homology"/>
<reference evidence="6" key="1">
    <citation type="submission" date="2019-08" db="EMBL/GenBank/DDBJ databases">
        <authorList>
            <person name="Kucharzyk K."/>
            <person name="Murdoch R.W."/>
            <person name="Higgins S."/>
            <person name="Loffler F."/>
        </authorList>
    </citation>
    <scope>NUCLEOTIDE SEQUENCE</scope>
</reference>
<dbReference type="InterPro" id="IPR036286">
    <property type="entry name" value="LexA/Signal_pep-like_sf"/>
</dbReference>